<dbReference type="HAMAP" id="MF_00693">
    <property type="entry name" value="Transcrip_reg_TACO1"/>
    <property type="match status" value="1"/>
</dbReference>
<organism evidence="10 11">
    <name type="scientific">Candidatus Roizmanbacteria bacterium CG2_30_33_16</name>
    <dbReference type="NCBI Taxonomy" id="1805340"/>
    <lineage>
        <taxon>Bacteria</taxon>
        <taxon>Candidatus Roizmaniibacteriota</taxon>
    </lineage>
</organism>
<dbReference type="GO" id="GO:0003677">
    <property type="term" value="F:DNA binding"/>
    <property type="evidence" value="ECO:0007669"/>
    <property type="project" value="UniProtKB-UniRule"/>
</dbReference>
<dbReference type="AlphaFoldDB" id="A0A1J5I1W9"/>
<keyword evidence="5 6" id="KW-0804">Transcription</keyword>
<dbReference type="InterPro" id="IPR026564">
    <property type="entry name" value="Transcrip_reg_TACO1-like_dom3"/>
</dbReference>
<dbReference type="Gene3D" id="1.10.10.200">
    <property type="match status" value="1"/>
</dbReference>
<evidence type="ECO:0000259" key="8">
    <source>
        <dbReference type="Pfam" id="PF01709"/>
    </source>
</evidence>
<evidence type="ECO:0000256" key="1">
    <source>
        <dbReference type="ARBA" id="ARBA00008724"/>
    </source>
</evidence>
<dbReference type="InterPro" id="IPR048300">
    <property type="entry name" value="TACO1_YebC-like_2nd/3rd_dom"/>
</dbReference>
<accession>A0A1J5I1W9</accession>
<evidence type="ECO:0000256" key="7">
    <source>
        <dbReference type="SAM" id="MobiDB-lite"/>
    </source>
</evidence>
<comment type="subcellular location">
    <subcellularLocation>
        <location evidence="6">Cytoplasm</location>
    </subcellularLocation>
</comment>
<dbReference type="InterPro" id="IPR017856">
    <property type="entry name" value="Integrase-like_N"/>
</dbReference>
<comment type="caution">
    <text evidence="10">The sequence shown here is derived from an EMBL/GenBank/DDBJ whole genome shotgun (WGS) entry which is preliminary data.</text>
</comment>
<evidence type="ECO:0000256" key="4">
    <source>
        <dbReference type="ARBA" id="ARBA00023125"/>
    </source>
</evidence>
<dbReference type="Gene3D" id="3.30.70.980">
    <property type="match status" value="2"/>
</dbReference>
<dbReference type="InterPro" id="IPR002876">
    <property type="entry name" value="Transcrip_reg_TACO1-like"/>
</dbReference>
<dbReference type="FunFam" id="1.10.10.200:FF:000002">
    <property type="entry name" value="Probable transcriptional regulatory protein CLM62_37755"/>
    <property type="match status" value="1"/>
</dbReference>
<protein>
    <recommendedName>
        <fullName evidence="6">Probable transcriptional regulatory protein AUK04_01450</fullName>
    </recommendedName>
</protein>
<dbReference type="EMBL" id="MNZM01000033">
    <property type="protein sequence ID" value="OIP85200.1"/>
    <property type="molecule type" value="Genomic_DNA"/>
</dbReference>
<dbReference type="Proteomes" id="UP000183758">
    <property type="component" value="Unassembled WGS sequence"/>
</dbReference>
<evidence type="ECO:0000313" key="11">
    <source>
        <dbReference type="Proteomes" id="UP000183758"/>
    </source>
</evidence>
<dbReference type="InterPro" id="IPR049083">
    <property type="entry name" value="TACO1_YebC_N"/>
</dbReference>
<feature type="region of interest" description="Disordered" evidence="7">
    <location>
        <begin position="1"/>
        <end position="21"/>
    </location>
</feature>
<comment type="similarity">
    <text evidence="1 6">Belongs to the TACO1 family.</text>
</comment>
<keyword evidence="2 6" id="KW-0963">Cytoplasm</keyword>
<evidence type="ECO:0000256" key="5">
    <source>
        <dbReference type="ARBA" id="ARBA00023163"/>
    </source>
</evidence>
<keyword evidence="3 6" id="KW-0805">Transcription regulation</keyword>
<sequence>MSGHSKWSNIKRKKEANDKVKSKQFTKISRLITMSVLENNGVTNPDNNFKLRLAIDQAHQANMPKDSIVRAIEKGSGDNKINLKEMIYEAYAPHGVALIIYATTDNSNRTSSEIKTKLERGGGKLVSQGAVSYLFRRCAMIMLDKTKYNDTITLSLVEKLGAFDIKEDEINTIIYFPFMNIHKFNDLQVIYQIKTTADLYYQPLTTVFLDKSEDINSVVDVISSLEELDDVHIVFANYV</sequence>
<evidence type="ECO:0000256" key="2">
    <source>
        <dbReference type="ARBA" id="ARBA00022490"/>
    </source>
</evidence>
<evidence type="ECO:0000256" key="3">
    <source>
        <dbReference type="ARBA" id="ARBA00023015"/>
    </source>
</evidence>
<dbReference type="NCBIfam" id="TIGR01033">
    <property type="entry name" value="YebC/PmpR family DNA-binding transcriptional regulator"/>
    <property type="match status" value="1"/>
</dbReference>
<evidence type="ECO:0000256" key="6">
    <source>
        <dbReference type="HAMAP-Rule" id="MF_00693"/>
    </source>
</evidence>
<feature type="domain" description="TACO1/YebC-like second and third" evidence="8">
    <location>
        <begin position="84"/>
        <end position="238"/>
    </location>
</feature>
<dbReference type="GO" id="GO:0006355">
    <property type="term" value="P:regulation of DNA-templated transcription"/>
    <property type="evidence" value="ECO:0007669"/>
    <property type="project" value="UniProtKB-UniRule"/>
</dbReference>
<gene>
    <name evidence="10" type="ORF">AUK04_01450</name>
</gene>
<dbReference type="GO" id="GO:0005829">
    <property type="term" value="C:cytosol"/>
    <property type="evidence" value="ECO:0007669"/>
    <property type="project" value="TreeGrafter"/>
</dbReference>
<keyword evidence="4 6" id="KW-0238">DNA-binding</keyword>
<dbReference type="PANTHER" id="PTHR12532:SF6">
    <property type="entry name" value="TRANSCRIPTIONAL REGULATORY PROTEIN YEBC-RELATED"/>
    <property type="match status" value="1"/>
</dbReference>
<proteinExistence type="inferred from homology"/>
<dbReference type="Pfam" id="PF20772">
    <property type="entry name" value="TACO1_YebC_N"/>
    <property type="match status" value="1"/>
</dbReference>
<name>A0A1J5I1W9_9BACT</name>
<dbReference type="SUPFAM" id="SSF75625">
    <property type="entry name" value="YebC-like"/>
    <property type="match status" value="1"/>
</dbReference>
<evidence type="ECO:0000259" key="9">
    <source>
        <dbReference type="Pfam" id="PF20772"/>
    </source>
</evidence>
<reference evidence="10 11" key="1">
    <citation type="journal article" date="2016" name="Environ. Microbiol.">
        <title>Genomic resolution of a cold subsurface aquifer community provides metabolic insights for novel microbes adapted to high CO concentrations.</title>
        <authorList>
            <person name="Probst A.J."/>
            <person name="Castelle C.J."/>
            <person name="Singh A."/>
            <person name="Brown C.T."/>
            <person name="Anantharaman K."/>
            <person name="Sharon I."/>
            <person name="Hug L.A."/>
            <person name="Burstein D."/>
            <person name="Emerson J.B."/>
            <person name="Thomas B.C."/>
            <person name="Banfield J.F."/>
        </authorList>
    </citation>
    <scope>NUCLEOTIDE SEQUENCE [LARGE SCALE GENOMIC DNA]</scope>
    <source>
        <strain evidence="10">CG2_30_33_16</strain>
    </source>
</reference>
<evidence type="ECO:0000313" key="10">
    <source>
        <dbReference type="EMBL" id="OIP85200.1"/>
    </source>
</evidence>
<feature type="domain" description="TACO1/YebC-like N-terminal" evidence="9">
    <location>
        <begin position="5"/>
        <end position="77"/>
    </location>
</feature>
<dbReference type="Pfam" id="PF01709">
    <property type="entry name" value="Transcrip_reg"/>
    <property type="match status" value="1"/>
</dbReference>
<dbReference type="PANTHER" id="PTHR12532">
    <property type="entry name" value="TRANSLATIONAL ACTIVATOR OF CYTOCHROME C OXIDASE 1"/>
    <property type="match status" value="1"/>
</dbReference>
<dbReference type="InterPro" id="IPR029072">
    <property type="entry name" value="YebC-like"/>
</dbReference>